<keyword evidence="1" id="KW-0812">Transmembrane</keyword>
<dbReference type="PANTHER" id="PTHR30441:SF8">
    <property type="entry name" value="DUF748 DOMAIN-CONTAINING PROTEIN"/>
    <property type="match status" value="1"/>
</dbReference>
<dbReference type="Gene3D" id="3.30.1330.60">
    <property type="entry name" value="OmpA-like domain"/>
    <property type="match status" value="1"/>
</dbReference>
<dbReference type="InterPro" id="IPR052894">
    <property type="entry name" value="AsmA-related"/>
</dbReference>
<dbReference type="InterPro" id="IPR008023">
    <property type="entry name" value="DUF748"/>
</dbReference>
<dbReference type="InterPro" id="IPR036737">
    <property type="entry name" value="OmpA-like_sf"/>
</dbReference>
<dbReference type="GO" id="GO:0090313">
    <property type="term" value="P:regulation of protein targeting to membrane"/>
    <property type="evidence" value="ECO:0007669"/>
    <property type="project" value="TreeGrafter"/>
</dbReference>
<keyword evidence="1" id="KW-0472">Membrane</keyword>
<evidence type="ECO:0000313" key="2">
    <source>
        <dbReference type="EMBL" id="TYC56546.1"/>
    </source>
</evidence>
<keyword evidence="1" id="KW-1133">Transmembrane helix</keyword>
<name>A0A6C2CS34_9RHOO</name>
<protein>
    <submittedName>
        <fullName evidence="2">DUF748 domain-containing protein</fullName>
    </submittedName>
</protein>
<dbReference type="AlphaFoldDB" id="A0A6C2CS34"/>
<reference evidence="2 3" key="1">
    <citation type="submission" date="2019-01" db="EMBL/GenBank/DDBJ databases">
        <title>Zoogloea oleivorans genome sequencing and assembly.</title>
        <authorList>
            <person name="Tancsics A."/>
            <person name="Farkas M."/>
            <person name="Kriszt B."/>
            <person name="Maroti G."/>
            <person name="Horvath B."/>
        </authorList>
    </citation>
    <scope>NUCLEOTIDE SEQUENCE [LARGE SCALE GENOMIC DNA]</scope>
    <source>
        <strain evidence="2 3">Buc</strain>
    </source>
</reference>
<evidence type="ECO:0000313" key="3">
    <source>
        <dbReference type="Proteomes" id="UP000389128"/>
    </source>
</evidence>
<sequence length="1206" mass="129466">MVRKVHVGGRPAKWALWGAGVFALIGVAGFFIAPPLVKSLAESALSEALHRPVTIEGVSINPYALSAEVRGFRMLEREGGATAVSFASLYANVAAESLLRGGIVVEEVKLVEPTLNVVHLEGPRYNWSDLIDEILNKPDDGSKSHFAIHNIRIEKGRIDFDDRPVGKKHVISDLDLGVPFVSNQPSQVETFVEPLLVMKVNDTPVDIHGKARPFSATRESVVHLKFDGFDLTRYVDYLPGEKTFRLPGARLSSDLEVTFAQPVGKAPDVTAKGSVGLDGVEIQHADGSPAIKLSALRIGIDKLAPFAQELTLGTVTLDKPEIIAVRGRDSQISLRALIPALTRDARAVKQDGVPVDAGDKGKPFAVNLGEFTLSGGRIHLRDDLPTGVYRKELQDLNISLRKLSLPGGAPASLDVDFNTDSGESYAHNGTLAIAPLKLVGTLVARQVDVPALKPYYVGALTQAEVLSGKVDAKLGYEFSLEADDPKVKIKAESLAVSDLGVKLKGESSQLARVGLLEVRDAEVETVSRRVTVGEIIGKATRIALVRDKGGLFNVQKIAARDPGLAGTSAAVARKGVGRAKPAAKAVGPDWQVDVRRIALDDWGVRVEDRTLLPAVVLNAEPLSLKMEGLSTARGSKAKLDLQAVVNKRGKFGIGGTLGLAPLAGNLDVDLKAVDLAMLQPYVTEKVKIAITRGNVTSRGKLAFELPAAGGMKGGFRGNFTVGDFASVDKLNAADFLKWKSLYFGGLDIRLAPLAVSIDEIALADFYTRLILDAQGGLNIREITAQQAREAKDQQVAATPENGGKAPPAPPILIKRITLQGGNIAYSDRFIKPNYDANLTGMGGRLTGLSSDPNTIAELDLRGKVDNAAPVEVVGKLNPFRQDKALDITASVKDFELSGVSTYAAKYVGYGIDKGKLSATLAYKIEDRKLTATNQVFLDQLTFGEKVDSPNALKLPVLLAVSLLKNSRGEIDLNLPVGGSLDDPEFSIGGIVFKVIVNLIGKAITSPFALLGSVFGGNSEELAWLEFDAGFSRLAEGAETKLSAIARAMNEKTGLTLDIAGRIDPENDREGLKHAVMLSKVEALKIKDMARKGESLADDGRVRIDAAEYPPLLTRVYRDEKFPKPRNLVGLTKDLPVAEMEKLMLANTLVSDDDLRLLAQQRALAVKNWLLDKGHVPAERIFVLASREGADGKETRAKTSRVDFSLR</sequence>
<accession>A0A6C2CS34</accession>
<dbReference type="Proteomes" id="UP000389128">
    <property type="component" value="Unassembled WGS sequence"/>
</dbReference>
<proteinExistence type="predicted"/>
<dbReference type="PANTHER" id="PTHR30441">
    <property type="entry name" value="DUF748 DOMAIN-CONTAINING PROTEIN"/>
    <property type="match status" value="1"/>
</dbReference>
<dbReference type="EMBL" id="SDKK01000010">
    <property type="protein sequence ID" value="TYC56546.1"/>
    <property type="molecule type" value="Genomic_DNA"/>
</dbReference>
<dbReference type="OrthoDB" id="9757969at2"/>
<evidence type="ECO:0000256" key="1">
    <source>
        <dbReference type="SAM" id="Phobius"/>
    </source>
</evidence>
<organism evidence="2 3">
    <name type="scientific">Zoogloea oleivorans</name>
    <dbReference type="NCBI Taxonomy" id="1552750"/>
    <lineage>
        <taxon>Bacteria</taxon>
        <taxon>Pseudomonadati</taxon>
        <taxon>Pseudomonadota</taxon>
        <taxon>Betaproteobacteria</taxon>
        <taxon>Rhodocyclales</taxon>
        <taxon>Zoogloeaceae</taxon>
        <taxon>Zoogloea</taxon>
    </lineage>
</organism>
<dbReference type="GO" id="GO:0005886">
    <property type="term" value="C:plasma membrane"/>
    <property type="evidence" value="ECO:0007669"/>
    <property type="project" value="TreeGrafter"/>
</dbReference>
<feature type="transmembrane region" description="Helical" evidence="1">
    <location>
        <begin position="12"/>
        <end position="33"/>
    </location>
</feature>
<comment type="caution">
    <text evidence="2">The sequence shown here is derived from an EMBL/GenBank/DDBJ whole genome shotgun (WGS) entry which is preliminary data.</text>
</comment>
<dbReference type="RefSeq" id="WP_148579284.1">
    <property type="nucleotide sequence ID" value="NZ_SDKK01000010.1"/>
</dbReference>
<keyword evidence="3" id="KW-1185">Reference proteome</keyword>
<dbReference type="Pfam" id="PF05359">
    <property type="entry name" value="DUF748"/>
    <property type="match status" value="2"/>
</dbReference>
<gene>
    <name evidence="2" type="ORF">ETQ85_11880</name>
</gene>